<reference evidence="2" key="1">
    <citation type="submission" date="2010-02" db="EMBL/GenBank/DDBJ databases">
        <title>Complete sequence of Desulfurivibrio alkaliphilus AHT2.</title>
        <authorList>
            <consortium name="US DOE Joint Genome Institute"/>
            <person name="Pitluck S."/>
            <person name="Chertkov O."/>
            <person name="Detter J.C."/>
            <person name="Han C."/>
            <person name="Tapia R."/>
            <person name="Larimer F."/>
            <person name="Land M."/>
            <person name="Hauser L."/>
            <person name="Kyrpides N."/>
            <person name="Mikhailova N."/>
            <person name="Sorokin D.Y."/>
            <person name="Muyzer G."/>
            <person name="Woyke T."/>
        </authorList>
    </citation>
    <scope>NUCLEOTIDE SEQUENCE [LARGE SCALE GENOMIC DNA]</scope>
    <source>
        <strain evidence="2">DSM 19089 / UNIQEM U267 / AHT2</strain>
    </source>
</reference>
<protein>
    <submittedName>
        <fullName evidence="1">Phosphoesterase (MutT family)-like protein</fullName>
    </submittedName>
</protein>
<evidence type="ECO:0000313" key="2">
    <source>
        <dbReference type="Proteomes" id="UP000001508"/>
    </source>
</evidence>
<accession>D6Z2Z5</accession>
<dbReference type="RefSeq" id="WP_013163449.1">
    <property type="nucleotide sequence ID" value="NC_014216.1"/>
</dbReference>
<dbReference type="EMBL" id="CP001940">
    <property type="protein sequence ID" value="ADH85920.1"/>
    <property type="molecule type" value="Genomic_DNA"/>
</dbReference>
<dbReference type="Gene3D" id="3.90.79.10">
    <property type="entry name" value="Nucleoside Triphosphate Pyrophosphohydrolase"/>
    <property type="match status" value="1"/>
</dbReference>
<organism evidence="1 2">
    <name type="scientific">Desulfurivibrio alkaliphilus (strain DSM 19089 / UNIQEM U267 / AHT2)</name>
    <dbReference type="NCBI Taxonomy" id="589865"/>
    <lineage>
        <taxon>Bacteria</taxon>
        <taxon>Pseudomonadati</taxon>
        <taxon>Thermodesulfobacteriota</taxon>
        <taxon>Desulfobulbia</taxon>
        <taxon>Desulfobulbales</taxon>
        <taxon>Desulfobulbaceae</taxon>
        <taxon>Desulfurivibrio</taxon>
    </lineage>
</organism>
<dbReference type="InParanoid" id="D6Z2Z5"/>
<proteinExistence type="predicted"/>
<name>D6Z2Z5_DESAT</name>
<dbReference type="AlphaFoldDB" id="D6Z2Z5"/>
<sequence>MKMAEEVFCLPRRELEQLFGGELPQGGFAGPEPERLLELPQRFIARGICEEDPSFKQLIPYQLFSFQQRFFVYRRGGGVGEGRLAGRLSVGVGGHINREDADAGGLLTAAAYRQALLRERREELVNSDGVSCRFVGWINDDDSPVGRVHLGAVHLGQMTDEQTRTALGIRAQGEDIHPEGWWSAAEIYEQEERFEKWALHAVSLVVRQRRQGAG</sequence>
<dbReference type="HOGENOM" id="CLU_115729_0_0_7"/>
<evidence type="ECO:0000313" key="1">
    <source>
        <dbReference type="EMBL" id="ADH85920.1"/>
    </source>
</evidence>
<keyword evidence="2" id="KW-1185">Reference proteome</keyword>
<gene>
    <name evidence="1" type="ordered locus">DaAHT2_1223</name>
</gene>
<dbReference type="OrthoDB" id="6398375at2"/>
<dbReference type="KEGG" id="dak:DaAHT2_1223"/>
<dbReference type="Proteomes" id="UP000001508">
    <property type="component" value="Chromosome"/>
</dbReference>
<dbReference type="eggNOG" id="COG4112">
    <property type="taxonomic scope" value="Bacteria"/>
</dbReference>
<dbReference type="STRING" id="589865.DaAHT2_1223"/>